<keyword evidence="4" id="KW-1015">Disulfide bond</keyword>
<evidence type="ECO:0000256" key="1">
    <source>
        <dbReference type="ARBA" id="ARBA00004370"/>
    </source>
</evidence>
<comment type="subcellular location">
    <subcellularLocation>
        <location evidence="1">Membrane</location>
    </subcellularLocation>
</comment>
<organism evidence="11 12">
    <name type="scientific">Clytia hemisphaerica</name>
    <dbReference type="NCBI Taxonomy" id="252671"/>
    <lineage>
        <taxon>Eukaryota</taxon>
        <taxon>Metazoa</taxon>
        <taxon>Cnidaria</taxon>
        <taxon>Hydrozoa</taxon>
        <taxon>Hydroidolina</taxon>
        <taxon>Leptothecata</taxon>
        <taxon>Obeliida</taxon>
        <taxon>Clytiidae</taxon>
        <taxon>Clytia</taxon>
    </lineage>
</organism>
<proteinExistence type="inferred from homology"/>
<dbReference type="InterPro" id="IPR001799">
    <property type="entry name" value="Ephrin_RBD"/>
</dbReference>
<keyword evidence="8" id="KW-1133">Transmembrane helix</keyword>
<dbReference type="PANTHER" id="PTHR11304:SF29">
    <property type="entry name" value="EPHRIN"/>
    <property type="match status" value="1"/>
</dbReference>
<comment type="caution">
    <text evidence="6">Lacks conserved residue(s) required for the propagation of feature annotation.</text>
</comment>
<dbReference type="OrthoDB" id="5979659at2759"/>
<dbReference type="AlphaFoldDB" id="A0A7M5UMG2"/>
<evidence type="ECO:0000256" key="4">
    <source>
        <dbReference type="ARBA" id="ARBA00023157"/>
    </source>
</evidence>
<keyword evidence="12" id="KW-1185">Reference proteome</keyword>
<evidence type="ECO:0000313" key="12">
    <source>
        <dbReference type="Proteomes" id="UP000594262"/>
    </source>
</evidence>
<feature type="domain" description="Ephrin RBD" evidence="10">
    <location>
        <begin position="24"/>
        <end position="169"/>
    </location>
</feature>
<protein>
    <recommendedName>
        <fullName evidence="10">Ephrin RBD domain-containing protein</fullName>
    </recommendedName>
</protein>
<evidence type="ECO:0000256" key="9">
    <source>
        <dbReference type="SAM" id="SignalP"/>
    </source>
</evidence>
<evidence type="ECO:0000256" key="3">
    <source>
        <dbReference type="ARBA" id="ARBA00023136"/>
    </source>
</evidence>
<keyword evidence="5" id="KW-0325">Glycoprotein</keyword>
<evidence type="ECO:0000256" key="5">
    <source>
        <dbReference type="ARBA" id="ARBA00023180"/>
    </source>
</evidence>
<dbReference type="Pfam" id="PF00812">
    <property type="entry name" value="Ephrin"/>
    <property type="match status" value="1"/>
</dbReference>
<dbReference type="GO" id="GO:0005886">
    <property type="term" value="C:plasma membrane"/>
    <property type="evidence" value="ECO:0007669"/>
    <property type="project" value="TreeGrafter"/>
</dbReference>
<dbReference type="InterPro" id="IPR008972">
    <property type="entry name" value="Cupredoxin"/>
</dbReference>
<keyword evidence="3 8" id="KW-0472">Membrane</keyword>
<comment type="similarity">
    <text evidence="6">Belongs to the ephrin family.</text>
</comment>
<keyword evidence="8" id="KW-0812">Transmembrane</keyword>
<evidence type="ECO:0000259" key="10">
    <source>
        <dbReference type="PROSITE" id="PS51551"/>
    </source>
</evidence>
<feature type="region of interest" description="Disordered" evidence="7">
    <location>
        <begin position="391"/>
        <end position="415"/>
    </location>
</feature>
<dbReference type="GO" id="GO:0046875">
    <property type="term" value="F:ephrin receptor binding"/>
    <property type="evidence" value="ECO:0007669"/>
    <property type="project" value="TreeGrafter"/>
</dbReference>
<name>A0A7M5UMG2_9CNID</name>
<sequence>MGYHTYKLIICIICLLLCFEWCCVEGLAVIWDPYHPLFSCKDPVVNVKETDLLKFVCPDKDISSKPNAHSSTLHEVAYLLDYTKEQDYANCDARDHLSVLLNCTAAYRTTQHRITQNALSPDAPSFTPGKTYYVIATSFQTSNNINNLVGGSCNYSQDGAHNLKLKIHVCDGSDSSCSVCDNEACLYKDCGKSCGNWTNGYTFKRDGGCFSVEKRLCNNTLLGITNHEEQREVALDCPKTCSAWEQLNLYQKGDNCYKDEIRSCNISILESFNNKEYRQSIFDCKDNCTDLITSSTFERIGSCFLSTKKTCVNEVLNISRTEYNETEVDCPTIVIPTGAPNKGDPGSDDEELYKYMLIPVGAVCLIIGVALGCMGHRYQNVKNRCKNNNVSPEMNHNNGRNRGGVANPSYTPDSVIINDTPEMIRNGGI</sequence>
<feature type="signal peptide" evidence="9">
    <location>
        <begin position="1"/>
        <end position="26"/>
    </location>
</feature>
<dbReference type="PANTHER" id="PTHR11304">
    <property type="entry name" value="EPHRIN"/>
    <property type="match status" value="1"/>
</dbReference>
<dbReference type="PROSITE" id="PS51551">
    <property type="entry name" value="EPHRIN_RBD_2"/>
    <property type="match status" value="1"/>
</dbReference>
<evidence type="ECO:0000256" key="8">
    <source>
        <dbReference type="SAM" id="Phobius"/>
    </source>
</evidence>
<feature type="transmembrane region" description="Helical" evidence="8">
    <location>
        <begin position="352"/>
        <end position="374"/>
    </location>
</feature>
<evidence type="ECO:0000256" key="2">
    <source>
        <dbReference type="ARBA" id="ARBA00022729"/>
    </source>
</evidence>
<dbReference type="EnsemblMetazoa" id="CLYHEMT001274.1">
    <property type="protein sequence ID" value="CLYHEMP001274.1"/>
    <property type="gene ID" value="CLYHEMG001274"/>
</dbReference>
<reference evidence="11" key="1">
    <citation type="submission" date="2021-01" db="UniProtKB">
        <authorList>
            <consortium name="EnsemblMetazoa"/>
        </authorList>
    </citation>
    <scope>IDENTIFICATION</scope>
</reference>
<dbReference type="GO" id="GO:0048013">
    <property type="term" value="P:ephrin receptor signaling pathway"/>
    <property type="evidence" value="ECO:0007669"/>
    <property type="project" value="TreeGrafter"/>
</dbReference>
<evidence type="ECO:0000313" key="11">
    <source>
        <dbReference type="EnsemblMetazoa" id="CLYHEMP001274.1"/>
    </source>
</evidence>
<accession>A0A7M5UMG2</accession>
<dbReference type="Gene3D" id="2.60.40.420">
    <property type="entry name" value="Cupredoxins - blue copper proteins"/>
    <property type="match status" value="1"/>
</dbReference>
<dbReference type="Proteomes" id="UP000594262">
    <property type="component" value="Unplaced"/>
</dbReference>
<dbReference type="GO" id="GO:0007411">
    <property type="term" value="P:axon guidance"/>
    <property type="evidence" value="ECO:0007669"/>
    <property type="project" value="TreeGrafter"/>
</dbReference>
<dbReference type="InterPro" id="IPR031328">
    <property type="entry name" value="Ephrin"/>
</dbReference>
<evidence type="ECO:0000256" key="6">
    <source>
        <dbReference type="PROSITE-ProRule" id="PRU00884"/>
    </source>
</evidence>
<keyword evidence="2 9" id="KW-0732">Signal</keyword>
<feature type="compositionally biased region" description="Polar residues" evidence="7">
    <location>
        <begin position="391"/>
        <end position="400"/>
    </location>
</feature>
<dbReference type="SUPFAM" id="SSF49503">
    <property type="entry name" value="Cupredoxins"/>
    <property type="match status" value="1"/>
</dbReference>
<feature type="chain" id="PRO_5029647698" description="Ephrin RBD domain-containing protein" evidence="9">
    <location>
        <begin position="27"/>
        <end position="429"/>
    </location>
</feature>
<evidence type="ECO:0000256" key="7">
    <source>
        <dbReference type="SAM" id="MobiDB-lite"/>
    </source>
</evidence>